<evidence type="ECO:0000313" key="3">
    <source>
        <dbReference type="WBParaSite" id="OFLC_0001331501-mRNA-1"/>
    </source>
</evidence>
<proteinExistence type="predicted"/>
<reference evidence="3" key="1">
    <citation type="submission" date="2016-06" db="UniProtKB">
        <authorList>
            <consortium name="WormBaseParasite"/>
        </authorList>
    </citation>
    <scope>IDENTIFICATION</scope>
</reference>
<evidence type="ECO:0000313" key="2">
    <source>
        <dbReference type="Proteomes" id="UP000267606"/>
    </source>
</evidence>
<dbReference type="Proteomes" id="UP000267606">
    <property type="component" value="Unassembled WGS sequence"/>
</dbReference>
<protein>
    <submittedName>
        <fullName evidence="3">Photosystem II protein I</fullName>
    </submittedName>
</protein>
<organism evidence="3">
    <name type="scientific">Onchocerca flexuosa</name>
    <dbReference type="NCBI Taxonomy" id="387005"/>
    <lineage>
        <taxon>Eukaryota</taxon>
        <taxon>Metazoa</taxon>
        <taxon>Ecdysozoa</taxon>
        <taxon>Nematoda</taxon>
        <taxon>Chromadorea</taxon>
        <taxon>Rhabditida</taxon>
        <taxon>Spirurina</taxon>
        <taxon>Spiruromorpha</taxon>
        <taxon>Filarioidea</taxon>
        <taxon>Onchocercidae</taxon>
        <taxon>Onchocerca</taxon>
    </lineage>
</organism>
<dbReference type="AlphaFoldDB" id="A0A183I0Q2"/>
<name>A0A183I0Q2_9BILA</name>
<dbReference type="EMBL" id="UZAJ01040140">
    <property type="protein sequence ID" value="VDP13429.1"/>
    <property type="molecule type" value="Genomic_DNA"/>
</dbReference>
<evidence type="ECO:0000313" key="1">
    <source>
        <dbReference type="EMBL" id="VDP13429.1"/>
    </source>
</evidence>
<gene>
    <name evidence="1" type="ORF">OFLC_LOCUS13314</name>
</gene>
<accession>A0A183I0Q2</accession>
<keyword evidence="2" id="KW-1185">Reference proteome</keyword>
<dbReference type="WBParaSite" id="OFLC_0001331501-mRNA-1">
    <property type="protein sequence ID" value="OFLC_0001331501-mRNA-1"/>
    <property type="gene ID" value="OFLC_0001331501"/>
</dbReference>
<reference evidence="1 2" key="2">
    <citation type="submission" date="2018-11" db="EMBL/GenBank/DDBJ databases">
        <authorList>
            <consortium name="Pathogen Informatics"/>
        </authorList>
    </citation>
    <scope>NUCLEOTIDE SEQUENCE [LARGE SCALE GENOMIC DNA]</scope>
</reference>
<sequence>MGHVRSVKMSSFVFPSMSGRFLGFYRWVTSFWIIISK</sequence>